<dbReference type="HAMAP" id="MF_00322">
    <property type="entry name" value="Top6B"/>
    <property type="match status" value="1"/>
</dbReference>
<accession>A0A9P1BEP0</accession>
<keyword evidence="2" id="KW-0067">ATP-binding</keyword>
<dbReference type="InterPro" id="IPR015320">
    <property type="entry name" value="TopoVI_B_transducer"/>
</dbReference>
<evidence type="ECO:0000256" key="1">
    <source>
        <dbReference type="ARBA" id="ARBA00022741"/>
    </source>
</evidence>
<keyword evidence="10" id="KW-1185">Reference proteome</keyword>
<dbReference type="InterPro" id="IPR014721">
    <property type="entry name" value="Ribsml_uS5_D2-typ_fold_subgr"/>
</dbReference>
<evidence type="ECO:0000313" key="8">
    <source>
        <dbReference type="EMBL" id="CAI3971864.1"/>
    </source>
</evidence>
<dbReference type="InterPro" id="IPR036890">
    <property type="entry name" value="HATPase_C_sf"/>
</dbReference>
<keyword evidence="4" id="KW-0238">DNA-binding</keyword>
<dbReference type="InterPro" id="IPR005734">
    <property type="entry name" value="TopoVI_B"/>
</dbReference>
<evidence type="ECO:0000256" key="4">
    <source>
        <dbReference type="ARBA" id="ARBA00023125"/>
    </source>
</evidence>
<evidence type="ECO:0000313" key="9">
    <source>
        <dbReference type="EMBL" id="CAL4759176.1"/>
    </source>
</evidence>
<feature type="region of interest" description="Disordered" evidence="6">
    <location>
        <begin position="1"/>
        <end position="48"/>
    </location>
</feature>
<dbReference type="InterPro" id="IPR003594">
    <property type="entry name" value="HATPase_dom"/>
</dbReference>
<comment type="caution">
    <text evidence="8">The sequence shown here is derived from an EMBL/GenBank/DDBJ whole genome shotgun (WGS) entry which is preliminary data.</text>
</comment>
<dbReference type="PANTHER" id="PTHR48444">
    <property type="entry name" value="DNA TOPOISOMERASE 6 SUBUNIT B"/>
    <property type="match status" value="1"/>
</dbReference>
<protein>
    <submittedName>
        <fullName evidence="9">Type 2 DNA topoisomerase 6 subunit B (Type II DN A topoisomerase VI subunit B) (TopoVI-B)</fullName>
    </submittedName>
</protein>
<evidence type="ECO:0000256" key="2">
    <source>
        <dbReference type="ARBA" id="ARBA00022840"/>
    </source>
</evidence>
<dbReference type="GO" id="GO:0003677">
    <property type="term" value="F:DNA binding"/>
    <property type="evidence" value="ECO:0007669"/>
    <property type="project" value="UniProtKB-KW"/>
</dbReference>
<dbReference type="Gene3D" id="3.30.230.10">
    <property type="match status" value="1"/>
</dbReference>
<dbReference type="SMART" id="SM00387">
    <property type="entry name" value="HATPase_c"/>
    <property type="match status" value="1"/>
</dbReference>
<evidence type="ECO:0000256" key="5">
    <source>
        <dbReference type="ARBA" id="ARBA00023235"/>
    </source>
</evidence>
<dbReference type="AlphaFoldDB" id="A0A9P1BEP0"/>
<gene>
    <name evidence="8" type="ORF">C1SCF055_LOCUS454</name>
</gene>
<dbReference type="Pfam" id="PF09239">
    <property type="entry name" value="Topo-VIb_trans"/>
    <property type="match status" value="2"/>
</dbReference>
<dbReference type="InterPro" id="IPR010979">
    <property type="entry name" value="Ribosomal_uS13-like_H2TH"/>
</dbReference>
<organism evidence="8">
    <name type="scientific">Cladocopium goreaui</name>
    <dbReference type="NCBI Taxonomy" id="2562237"/>
    <lineage>
        <taxon>Eukaryota</taxon>
        <taxon>Sar</taxon>
        <taxon>Alveolata</taxon>
        <taxon>Dinophyceae</taxon>
        <taxon>Suessiales</taxon>
        <taxon>Symbiodiniaceae</taxon>
        <taxon>Cladocopium</taxon>
    </lineage>
</organism>
<dbReference type="GO" id="GO:0005524">
    <property type="term" value="F:ATP binding"/>
    <property type="evidence" value="ECO:0007669"/>
    <property type="project" value="UniProtKB-KW"/>
</dbReference>
<dbReference type="EMBL" id="CAMXCT030000001">
    <property type="protein sequence ID" value="CAL4759176.1"/>
    <property type="molecule type" value="Genomic_DNA"/>
</dbReference>
<evidence type="ECO:0000259" key="7">
    <source>
        <dbReference type="SMART" id="SM00387"/>
    </source>
</evidence>
<evidence type="ECO:0000313" key="10">
    <source>
        <dbReference type="Proteomes" id="UP001152797"/>
    </source>
</evidence>
<dbReference type="NCBIfam" id="NF003218">
    <property type="entry name" value="PRK04184.1"/>
    <property type="match status" value="1"/>
</dbReference>
<feature type="domain" description="Histidine kinase/HSP90-like ATPase" evidence="7">
    <location>
        <begin position="80"/>
        <end position="251"/>
    </location>
</feature>
<evidence type="ECO:0000256" key="6">
    <source>
        <dbReference type="SAM" id="MobiDB-lite"/>
    </source>
</evidence>
<dbReference type="PANTHER" id="PTHR48444:SF1">
    <property type="entry name" value="DNA TOPOISOMERASE 6 SUBUNIT B"/>
    <property type="match status" value="1"/>
</dbReference>
<keyword evidence="3" id="KW-0799">Topoisomerase</keyword>
<dbReference type="SUPFAM" id="SSF46946">
    <property type="entry name" value="S13-like H2TH domain"/>
    <property type="match status" value="2"/>
</dbReference>
<dbReference type="CDD" id="cd00823">
    <property type="entry name" value="TopoIIB_Trans"/>
    <property type="match status" value="1"/>
</dbReference>
<keyword evidence="1" id="KW-0547">Nucleotide-binding</keyword>
<sequence length="699" mass="77488">MEGGFRQGSQHLGDSTLRMSPLPMPTDFAAASNGQAHEGNGQAKPKRRKKVTAEMMAAGQRDISVSEFFAKNRHLLGFDSPRRALLTTIKEAVDNALDACEEADILPEVWVHIEQTAPNRYKIGVQDNGPGILKKQIPNIFGKLLYGSKFHRLRMSRGQQGIGISAAGMYGHLTTGQPVKIMSKTGPRKVAHYYEIQIDTKQNRPEIVNNRGNGVDVPAGAAGEKEIAKHGIEWIEVPHGTRVTIELEAKHQRGRGSVDEYLEQTAIANPHVRLHYLDPDGNQKDYERSADELPPEAKEIKPHPYGVELGRLAAMIKETKAPTMSQFLTSSFSRVSPAVAKKICDGAKISTRATRRKMHRPEVERLYESIQNTKIANPSTDCVTPIGEQLILKGLHQVVPAEFYVAATRPPAVYRGNPFIIEVGLAYGGANVVQRISLDMLKQMLSESDARTLRLFLINTFSGLGTEAADRILNEADIGVRVSPAKLKPKAIAKLHEAMRNVNVNEGQSMNLIRYANRVPLQFQQGACAITQTVLSTNWRGYGLSQSKGSFPSGPVTILVHMASVWVPFTSESKEAIAAYPEIQKELRLGLQAVGRKLGMYLKRRQRVRQQGERRNIFLRYLGEVATAVNKINNTDRDALYEQLLEVAKKKTAEADAKFNDRGQFIDEDDPDFGENVLVVDPTQALPTAEEKQEEQGEE</sequence>
<evidence type="ECO:0000256" key="3">
    <source>
        <dbReference type="ARBA" id="ARBA00023029"/>
    </source>
</evidence>
<dbReference type="GO" id="GO:0003918">
    <property type="term" value="F:DNA topoisomerase type II (double strand cut, ATP-hydrolyzing) activity"/>
    <property type="evidence" value="ECO:0007669"/>
    <property type="project" value="InterPro"/>
</dbReference>
<dbReference type="OrthoDB" id="1562195at2759"/>
<dbReference type="InterPro" id="IPR020568">
    <property type="entry name" value="Ribosomal_Su5_D2-typ_SF"/>
</dbReference>
<dbReference type="PIRSF" id="PIRSF006553">
    <property type="entry name" value="TopoVI_B"/>
    <property type="match status" value="1"/>
</dbReference>
<proteinExistence type="inferred from homology"/>
<keyword evidence="5" id="KW-0413">Isomerase</keyword>
<reference evidence="8" key="1">
    <citation type="submission" date="2022-10" db="EMBL/GenBank/DDBJ databases">
        <authorList>
            <person name="Chen Y."/>
            <person name="Dougan E. K."/>
            <person name="Chan C."/>
            <person name="Rhodes N."/>
            <person name="Thang M."/>
        </authorList>
    </citation>
    <scope>NUCLEOTIDE SEQUENCE</scope>
</reference>
<dbReference type="EMBL" id="CAMXCT010000001">
    <property type="protein sequence ID" value="CAI3971864.1"/>
    <property type="molecule type" value="Genomic_DNA"/>
</dbReference>
<dbReference type="Proteomes" id="UP001152797">
    <property type="component" value="Unassembled WGS sequence"/>
</dbReference>
<dbReference type="EMBL" id="CAMXCT020000001">
    <property type="protein sequence ID" value="CAL1125239.1"/>
    <property type="molecule type" value="Genomic_DNA"/>
</dbReference>
<dbReference type="SUPFAM" id="SSF54211">
    <property type="entry name" value="Ribosomal protein S5 domain 2-like"/>
    <property type="match status" value="2"/>
</dbReference>
<dbReference type="SUPFAM" id="SSF55874">
    <property type="entry name" value="ATPase domain of HSP90 chaperone/DNA topoisomerase II/histidine kinase"/>
    <property type="match status" value="1"/>
</dbReference>
<dbReference type="Gene3D" id="3.30.565.10">
    <property type="entry name" value="Histidine kinase-like ATPase, C-terminal domain"/>
    <property type="match status" value="1"/>
</dbReference>
<dbReference type="Pfam" id="PF02518">
    <property type="entry name" value="HATPase_c"/>
    <property type="match status" value="1"/>
</dbReference>
<dbReference type="GO" id="GO:0006265">
    <property type="term" value="P:DNA topological change"/>
    <property type="evidence" value="ECO:0007669"/>
    <property type="project" value="InterPro"/>
</dbReference>
<name>A0A9P1BEP0_9DINO</name>
<dbReference type="Gene3D" id="1.10.8.50">
    <property type="match status" value="2"/>
</dbReference>
<reference evidence="9 10" key="2">
    <citation type="submission" date="2024-05" db="EMBL/GenBank/DDBJ databases">
        <authorList>
            <person name="Chen Y."/>
            <person name="Shah S."/>
            <person name="Dougan E. K."/>
            <person name="Thang M."/>
            <person name="Chan C."/>
        </authorList>
    </citation>
    <scope>NUCLEOTIDE SEQUENCE [LARGE SCALE GENOMIC DNA]</scope>
</reference>